<evidence type="ECO:0000313" key="1">
    <source>
        <dbReference type="EMBL" id="KYF70555.1"/>
    </source>
</evidence>
<evidence type="ECO:0000313" key="2">
    <source>
        <dbReference type="Proteomes" id="UP000075260"/>
    </source>
</evidence>
<dbReference type="Proteomes" id="UP000075260">
    <property type="component" value="Unassembled WGS sequence"/>
</dbReference>
<accession>A0A150QRB6</accession>
<organism evidence="1 2">
    <name type="scientific">Sorangium cellulosum</name>
    <name type="common">Polyangium cellulosum</name>
    <dbReference type="NCBI Taxonomy" id="56"/>
    <lineage>
        <taxon>Bacteria</taxon>
        <taxon>Pseudomonadati</taxon>
        <taxon>Myxococcota</taxon>
        <taxon>Polyangia</taxon>
        <taxon>Polyangiales</taxon>
        <taxon>Polyangiaceae</taxon>
        <taxon>Sorangium</taxon>
    </lineage>
</organism>
<proteinExistence type="predicted"/>
<dbReference type="AlphaFoldDB" id="A0A150QRB6"/>
<comment type="caution">
    <text evidence="1">The sequence shown here is derived from an EMBL/GenBank/DDBJ whole genome shotgun (WGS) entry which is preliminary data.</text>
</comment>
<protein>
    <submittedName>
        <fullName evidence="1">Uncharacterized protein</fullName>
    </submittedName>
</protein>
<gene>
    <name evidence="1" type="ORF">BE15_05100</name>
</gene>
<sequence length="234" mass="24130">MTPTGSGGAGGEDGASATGGGGDGGGALVSCGGSLGDTCTETEHCELREPGAEVCDERAIGVCVARPRVEECPEDCPGVCGCDQRVHCNECLARAAGVRASKDTSCSSGEYVVGVNDRVYVHSADLEANRCLTLSLAWPTESDPRFTGVELPEHWALVDVMLTGEMRDCTAPRTPDDDGLHVVTGATGALSWESEPNTGIPCVIDMDVTLALEGEPGTYHVKATGVVVDNTCLL</sequence>
<dbReference type="EMBL" id="JEMA01000389">
    <property type="protein sequence ID" value="KYF70555.1"/>
    <property type="molecule type" value="Genomic_DNA"/>
</dbReference>
<reference evidence="1 2" key="1">
    <citation type="submission" date="2014-02" db="EMBL/GenBank/DDBJ databases">
        <title>The small core and large imbalanced accessory genome model reveals a collaborative survival strategy of Sorangium cellulosum strains in nature.</title>
        <authorList>
            <person name="Han K."/>
            <person name="Peng R."/>
            <person name="Blom J."/>
            <person name="Li Y.-Z."/>
        </authorList>
    </citation>
    <scope>NUCLEOTIDE SEQUENCE [LARGE SCALE GENOMIC DNA]</scope>
    <source>
        <strain evidence="1 2">So0008-312</strain>
    </source>
</reference>
<name>A0A150QRB6_SORCE</name>
<dbReference type="RefSeq" id="WP_061607568.1">
    <property type="nucleotide sequence ID" value="NZ_CP162579.1"/>
</dbReference>